<evidence type="ECO:0000256" key="3">
    <source>
        <dbReference type="ARBA" id="ARBA00035643"/>
    </source>
</evidence>
<keyword evidence="1" id="KW-0304">Gas vesicle</keyword>
<evidence type="ECO:0000256" key="1">
    <source>
        <dbReference type="ARBA" id="ARBA00022987"/>
    </source>
</evidence>
<evidence type="ECO:0000313" key="5">
    <source>
        <dbReference type="Proteomes" id="UP001183414"/>
    </source>
</evidence>
<keyword evidence="5" id="KW-1185">Reference proteome</keyword>
<reference evidence="5" key="1">
    <citation type="submission" date="2023-07" db="EMBL/GenBank/DDBJ databases">
        <title>30 novel species of actinomycetes from the DSMZ collection.</title>
        <authorList>
            <person name="Nouioui I."/>
        </authorList>
    </citation>
    <scope>NUCLEOTIDE SEQUENCE [LARGE SCALE GENOMIC DNA]</scope>
    <source>
        <strain evidence="5">DSM 42041</strain>
    </source>
</reference>
<evidence type="ECO:0000313" key="4">
    <source>
        <dbReference type="EMBL" id="MDT0382344.1"/>
    </source>
</evidence>
<dbReference type="PANTHER" id="PTHR36852:SF1">
    <property type="entry name" value="PROTEIN GVPL 2"/>
    <property type="match status" value="1"/>
</dbReference>
<comment type="caution">
    <text evidence="4">The sequence shown here is derived from an EMBL/GenBank/DDBJ whole genome shotgun (WGS) entry which is preliminary data.</text>
</comment>
<name>A0ABU2NZE6_9ACTN</name>
<dbReference type="InterPro" id="IPR009430">
    <property type="entry name" value="GvpL/GvpF"/>
</dbReference>
<gene>
    <name evidence="4" type="ORF">RM572_26650</name>
</gene>
<dbReference type="EMBL" id="JAVREQ010000034">
    <property type="protein sequence ID" value="MDT0382344.1"/>
    <property type="molecule type" value="Genomic_DNA"/>
</dbReference>
<sequence>MAGTDLYLYGVVRSDRPLPSALGGVGSPPEQLRLVSAGSTAAVVSAAPPGLRARRRDLLAHRDLLLALADGGLPVLPMRFGSVAPDEETVRKELVAAESSHLESLERVAGRHELNVKAAVTEDGMAMLLREDPHVRRLRDEVRRSPGYDASIRLGEAVAAGLQDRARRAAGEVMGDLAVLAVESAEGPVPAVHDSVRSTSFLVDAERQDAFRAAAERLATRHREALVLRVTGPLPCYSFVSETASSGRRAAAEAV</sequence>
<protein>
    <submittedName>
        <fullName evidence="4">GvpL/GvpF family gas vesicle protein</fullName>
    </submittedName>
</protein>
<comment type="subcellular location">
    <subcellularLocation>
        <location evidence="2">Gas vesicle</location>
    </subcellularLocation>
</comment>
<organism evidence="4 5">
    <name type="scientific">Streptomyces hazeniae</name>
    <dbReference type="NCBI Taxonomy" id="3075538"/>
    <lineage>
        <taxon>Bacteria</taxon>
        <taxon>Bacillati</taxon>
        <taxon>Actinomycetota</taxon>
        <taxon>Actinomycetes</taxon>
        <taxon>Kitasatosporales</taxon>
        <taxon>Streptomycetaceae</taxon>
        <taxon>Streptomyces</taxon>
    </lineage>
</organism>
<dbReference type="Proteomes" id="UP001183414">
    <property type="component" value="Unassembled WGS sequence"/>
</dbReference>
<comment type="similarity">
    <text evidence="3">Belongs to the gas vesicle GvpF/GvpL family.</text>
</comment>
<accession>A0ABU2NZE6</accession>
<dbReference type="PANTHER" id="PTHR36852">
    <property type="entry name" value="PROTEIN GVPL 2"/>
    <property type="match status" value="1"/>
</dbReference>
<dbReference type="Pfam" id="PF06386">
    <property type="entry name" value="GvpL_GvpF"/>
    <property type="match status" value="1"/>
</dbReference>
<evidence type="ECO:0000256" key="2">
    <source>
        <dbReference type="ARBA" id="ARBA00035108"/>
    </source>
</evidence>
<proteinExistence type="inferred from homology"/>
<dbReference type="RefSeq" id="WP_311675938.1">
    <property type="nucleotide sequence ID" value="NZ_JAVREQ010000034.1"/>
</dbReference>